<keyword evidence="1" id="KW-0812">Transmembrane</keyword>
<evidence type="ECO:0000313" key="3">
    <source>
        <dbReference type="Proteomes" id="UP000678393"/>
    </source>
</evidence>
<evidence type="ECO:0000256" key="1">
    <source>
        <dbReference type="SAM" id="Phobius"/>
    </source>
</evidence>
<dbReference type="Proteomes" id="UP000678393">
    <property type="component" value="Unassembled WGS sequence"/>
</dbReference>
<evidence type="ECO:0008006" key="4">
    <source>
        <dbReference type="Google" id="ProtNLM"/>
    </source>
</evidence>
<keyword evidence="1" id="KW-1133">Transmembrane helix</keyword>
<feature type="non-terminal residue" evidence="2">
    <location>
        <position position="137"/>
    </location>
</feature>
<proteinExistence type="predicted"/>
<accession>A0A8S3ZKH1</accession>
<keyword evidence="1" id="KW-0472">Membrane</keyword>
<organism evidence="2 3">
    <name type="scientific">Candidula unifasciata</name>
    <dbReference type="NCBI Taxonomy" id="100452"/>
    <lineage>
        <taxon>Eukaryota</taxon>
        <taxon>Metazoa</taxon>
        <taxon>Spiralia</taxon>
        <taxon>Lophotrochozoa</taxon>
        <taxon>Mollusca</taxon>
        <taxon>Gastropoda</taxon>
        <taxon>Heterobranchia</taxon>
        <taxon>Euthyneura</taxon>
        <taxon>Panpulmonata</taxon>
        <taxon>Eupulmonata</taxon>
        <taxon>Stylommatophora</taxon>
        <taxon>Helicina</taxon>
        <taxon>Helicoidea</taxon>
        <taxon>Geomitridae</taxon>
        <taxon>Candidula</taxon>
    </lineage>
</organism>
<evidence type="ECO:0000313" key="2">
    <source>
        <dbReference type="EMBL" id="CAG5128508.1"/>
    </source>
</evidence>
<comment type="caution">
    <text evidence="2">The sequence shown here is derived from an EMBL/GenBank/DDBJ whole genome shotgun (WGS) entry which is preliminary data.</text>
</comment>
<dbReference type="EMBL" id="CAJHNH020003091">
    <property type="protein sequence ID" value="CAG5128508.1"/>
    <property type="molecule type" value="Genomic_DNA"/>
</dbReference>
<keyword evidence="3" id="KW-1185">Reference proteome</keyword>
<dbReference type="AlphaFoldDB" id="A0A8S3ZKH1"/>
<name>A0A8S3ZKH1_9EUPU</name>
<sequence>CMAGNYGANCTLFCSRLCKDHDCDKTSGQCRACMNGQPPNCTDCPGGTYGSKCSLTCPQFCDYNICDIHLGQCFGCQEGKILPFCLDLDLSVDPAAYHFRPNPFWLTLIVPPLVALFACLFVRRKKSTREHAERAGL</sequence>
<reference evidence="2" key="1">
    <citation type="submission" date="2021-04" db="EMBL/GenBank/DDBJ databases">
        <authorList>
            <consortium name="Molecular Ecology Group"/>
        </authorList>
    </citation>
    <scope>NUCLEOTIDE SEQUENCE</scope>
</reference>
<gene>
    <name evidence="2" type="ORF">CUNI_LOCUS14066</name>
</gene>
<protein>
    <recommendedName>
        <fullName evidence="4">EGF-like domain-containing protein</fullName>
    </recommendedName>
</protein>
<feature type="transmembrane region" description="Helical" evidence="1">
    <location>
        <begin position="104"/>
        <end position="122"/>
    </location>
</feature>